<feature type="region of interest" description="Disordered" evidence="1">
    <location>
        <begin position="302"/>
        <end position="325"/>
    </location>
</feature>
<evidence type="ECO:0000313" key="2">
    <source>
        <dbReference type="EMBL" id="KAJ1647069.1"/>
    </source>
</evidence>
<protein>
    <submittedName>
        <fullName evidence="2">Uncharacterized protein</fullName>
    </submittedName>
</protein>
<feature type="region of interest" description="Disordered" evidence="1">
    <location>
        <begin position="1"/>
        <end position="58"/>
    </location>
</feature>
<comment type="caution">
    <text evidence="2">The sequence shown here is derived from an EMBL/GenBank/DDBJ whole genome shotgun (WGS) entry which is preliminary data.</text>
</comment>
<sequence length="456" mass="49109">MVFGWHRSPSKREKGTKLVRASTVTQQTPTANASTVGRHSSLPTRANPPVPPQFPLSYQPSPAASVSSFYSKGTMLSAPGSAGSSPRHAGVHTPQHRPGSVMVAGLEALPEDQTHDLYVPRSAASARGGFTGPRRCSDGSTISASSTLASAHHPCHFAPAASSPADPHVASTHAPAAYYYAQPQSPAPWNESIAGKDASLYYAEPVVDLPVARSGSSIVEARRASVGTVIYEYSANVTHYPAGYYVLSPSTPAVAGHHQRPVSYVYHRAQSDYGSTIASPISPVTPEYYHYQVESPAPRYSIEQKSHSPGLHASSPFYTGSDHQPNAASNDGYAYKALPVHPLKPGYYTLRNSTHFAYIPLPLPSTPEDRLGENIFANEQQQHQQQQQQLQHAPAKHYSLQSSAPLSVTIPTAEKHRFDTYETSKPETSQHAPDVDTVGAQYAYLPPRSTNLTITN</sequence>
<name>A0A9W7XNW2_9FUNG</name>
<feature type="compositionally biased region" description="Polar residues" evidence="1">
    <location>
        <begin position="316"/>
        <end position="325"/>
    </location>
</feature>
<feature type="compositionally biased region" description="Polar residues" evidence="1">
    <location>
        <begin position="22"/>
        <end position="44"/>
    </location>
</feature>
<evidence type="ECO:0000313" key="3">
    <source>
        <dbReference type="Proteomes" id="UP001145021"/>
    </source>
</evidence>
<keyword evidence="3" id="KW-1185">Reference proteome</keyword>
<accession>A0A9W7XNW2</accession>
<feature type="region of interest" description="Disordered" evidence="1">
    <location>
        <begin position="76"/>
        <end position="98"/>
    </location>
</feature>
<reference evidence="2" key="1">
    <citation type="submission" date="2022-07" db="EMBL/GenBank/DDBJ databases">
        <title>Phylogenomic reconstructions and comparative analyses of Kickxellomycotina fungi.</title>
        <authorList>
            <person name="Reynolds N.K."/>
            <person name="Stajich J.E."/>
            <person name="Barry K."/>
            <person name="Grigoriev I.V."/>
            <person name="Crous P."/>
            <person name="Smith M.E."/>
        </authorList>
    </citation>
    <scope>NUCLEOTIDE SEQUENCE</scope>
    <source>
        <strain evidence="2">NBRC 105413</strain>
    </source>
</reference>
<proteinExistence type="predicted"/>
<evidence type="ECO:0000256" key="1">
    <source>
        <dbReference type="SAM" id="MobiDB-lite"/>
    </source>
</evidence>
<dbReference type="EMBL" id="JANBOH010000040">
    <property type="protein sequence ID" value="KAJ1647069.1"/>
    <property type="molecule type" value="Genomic_DNA"/>
</dbReference>
<dbReference type="AlphaFoldDB" id="A0A9W7XNW2"/>
<organism evidence="2 3">
    <name type="scientific">Coemansia asiatica</name>
    <dbReference type="NCBI Taxonomy" id="1052880"/>
    <lineage>
        <taxon>Eukaryota</taxon>
        <taxon>Fungi</taxon>
        <taxon>Fungi incertae sedis</taxon>
        <taxon>Zoopagomycota</taxon>
        <taxon>Kickxellomycotina</taxon>
        <taxon>Kickxellomycetes</taxon>
        <taxon>Kickxellales</taxon>
        <taxon>Kickxellaceae</taxon>
        <taxon>Coemansia</taxon>
    </lineage>
</organism>
<dbReference type="Proteomes" id="UP001145021">
    <property type="component" value="Unassembled WGS sequence"/>
</dbReference>
<gene>
    <name evidence="2" type="ORF">LPJ64_001534</name>
</gene>